<evidence type="ECO:0000256" key="2">
    <source>
        <dbReference type="ARBA" id="ARBA00023004"/>
    </source>
</evidence>
<dbReference type="eggNOG" id="COG4656">
    <property type="taxonomic scope" value="Bacteria"/>
</dbReference>
<accession>T2GAX1</accession>
<dbReference type="Gene3D" id="3.30.70.20">
    <property type="match status" value="1"/>
</dbReference>
<dbReference type="Pfam" id="PF13187">
    <property type="entry name" value="Fer4_9"/>
    <property type="match status" value="1"/>
</dbReference>
<keyword evidence="2" id="KW-0408">Iron</keyword>
<dbReference type="InterPro" id="IPR017896">
    <property type="entry name" value="4Fe4S_Fe-S-bd"/>
</dbReference>
<dbReference type="InterPro" id="IPR010208">
    <property type="entry name" value="Ion_transpt_RnfC/RsxC"/>
</dbReference>
<evidence type="ECO:0000259" key="4">
    <source>
        <dbReference type="PROSITE" id="PS51379"/>
    </source>
</evidence>
<dbReference type="Proteomes" id="UP000016587">
    <property type="component" value="Chromosome"/>
</dbReference>
<dbReference type="RefSeq" id="WP_021760079.1">
    <property type="nucleotide sequence ID" value="NC_022444.1"/>
</dbReference>
<reference evidence="6" key="2">
    <citation type="submission" date="2013-07" db="EMBL/GenBank/DDBJ databases">
        <authorList>
            <person name="Morais-Silva F.O."/>
            <person name="Rezende A.M."/>
            <person name="Pimentel C."/>
            <person name="Resende D.M."/>
            <person name="Santos C.I."/>
            <person name="Clemente C."/>
            <person name="de Oliveira L.M."/>
            <person name="da Silva S.M."/>
            <person name="Costa D.A."/>
            <person name="Varela-Raposo A."/>
            <person name="Horacio E.C.A."/>
            <person name="Matos M."/>
            <person name="Flores O."/>
            <person name="Ruiz J.C."/>
            <person name="Rodrigues-Pousada C."/>
        </authorList>
    </citation>
    <scope>NUCLEOTIDE SEQUENCE [LARGE SCALE GENOMIC DNA]</scope>
    <source>
        <strain evidence="6">ATCC 19364 / DSM 1382 / NCIMB 9332 / VKM B-1759</strain>
    </source>
</reference>
<keyword evidence="6" id="KW-1185">Reference proteome</keyword>
<name>T2GAX1_MEGG1</name>
<keyword evidence="1" id="KW-0479">Metal-binding</keyword>
<sequence length="398" mass="42915">MMKPQLTTSVEIKDTLREAPIPSLVRIPIEPLHKPVVKKKQLVSCGQVIAENPAKGPHGTGYVHATIDGMVEDILPQAIVIGPAPAPKEGEAPPVFERPEPVADLDTIKGEELCRLLLELGIDTGKFRPSRTLVINGLNPEPGVIVSELLLKDAKPTLERGLELLERAIRPATVYLVMAESKKTSLYSCTVVPSTDRYPHTIDPLVVRKATGSERPDDVDVISISDLYRVGRVGKTGLPLVEAIVTVGDGVYRVPTGMPVRDLLDATDTPHGKGWQVALDGPMRGDPLCDLSVGVPENCTAITVVQEGQFPPVGPNPCINCGECVLACPAGIQPGMLSRFVEFDLVEETRSRHIAACLDCGMCAFVCPANRPMLQYLRLAKQLLAAKDAQLAECRLSD</sequence>
<dbReference type="PATRIC" id="fig|1121448.10.peg.1428"/>
<evidence type="ECO:0000256" key="1">
    <source>
        <dbReference type="ARBA" id="ARBA00022723"/>
    </source>
</evidence>
<reference evidence="5 6" key="1">
    <citation type="journal article" date="2013" name="J. Bacteriol.">
        <title>Roles of HynAB and Ech, the only two hydrogenases found in the model sulfate reducer Desulfovibrio gigas.</title>
        <authorList>
            <person name="Morais-Silva F.O."/>
            <person name="Santos C.I."/>
            <person name="Rodrigues R."/>
            <person name="Pereira I.A."/>
            <person name="Rodrigues-Pousada C."/>
        </authorList>
    </citation>
    <scope>NUCLEOTIDE SEQUENCE [LARGE SCALE GENOMIC DNA]</scope>
    <source>
        <strain evidence="6">ATCC 19364 / DSM 1382 / NCIMB 9332 / VKM B-1759</strain>
    </source>
</reference>
<dbReference type="PROSITE" id="PS00198">
    <property type="entry name" value="4FE4S_FER_1"/>
    <property type="match status" value="2"/>
</dbReference>
<dbReference type="PANTHER" id="PTHR43034:SF2">
    <property type="entry name" value="ION-TRANSLOCATING OXIDOREDUCTASE COMPLEX SUBUNIT C"/>
    <property type="match status" value="1"/>
</dbReference>
<dbReference type="SUPFAM" id="SSF46548">
    <property type="entry name" value="alpha-helical ferredoxin"/>
    <property type="match status" value="1"/>
</dbReference>
<dbReference type="GO" id="GO:0016020">
    <property type="term" value="C:membrane"/>
    <property type="evidence" value="ECO:0007669"/>
    <property type="project" value="InterPro"/>
</dbReference>
<proteinExistence type="predicted"/>
<evidence type="ECO:0000313" key="5">
    <source>
        <dbReference type="EMBL" id="AGW13276.1"/>
    </source>
</evidence>
<protein>
    <submittedName>
        <fullName evidence="5">Putative 4Fe-4S ferredoxin</fullName>
    </submittedName>
</protein>
<dbReference type="OrthoDB" id="9767754at2"/>
<dbReference type="PROSITE" id="PS51379">
    <property type="entry name" value="4FE4S_FER_2"/>
    <property type="match status" value="2"/>
</dbReference>
<dbReference type="GO" id="GO:0009055">
    <property type="term" value="F:electron transfer activity"/>
    <property type="evidence" value="ECO:0007669"/>
    <property type="project" value="InterPro"/>
</dbReference>
<dbReference type="AlphaFoldDB" id="T2GAX1"/>
<keyword evidence="3" id="KW-0411">Iron-sulfur</keyword>
<dbReference type="HOGENOM" id="CLU_010808_6_0_7"/>
<dbReference type="PANTHER" id="PTHR43034">
    <property type="entry name" value="ION-TRANSLOCATING OXIDOREDUCTASE COMPLEX SUBUNIT C"/>
    <property type="match status" value="1"/>
</dbReference>
<evidence type="ECO:0000256" key="3">
    <source>
        <dbReference type="ARBA" id="ARBA00023014"/>
    </source>
</evidence>
<dbReference type="GO" id="GO:0046872">
    <property type="term" value="F:metal ion binding"/>
    <property type="evidence" value="ECO:0007669"/>
    <property type="project" value="UniProtKB-KW"/>
</dbReference>
<dbReference type="KEGG" id="dgg:DGI_1431"/>
<dbReference type="InterPro" id="IPR017900">
    <property type="entry name" value="4Fe4S_Fe_S_CS"/>
</dbReference>
<feature type="domain" description="4Fe-4S ferredoxin-type" evidence="4">
    <location>
        <begin position="348"/>
        <end position="377"/>
    </location>
</feature>
<dbReference type="GO" id="GO:0051539">
    <property type="term" value="F:4 iron, 4 sulfur cluster binding"/>
    <property type="evidence" value="ECO:0007669"/>
    <property type="project" value="InterPro"/>
</dbReference>
<evidence type="ECO:0000313" key="6">
    <source>
        <dbReference type="Proteomes" id="UP000016587"/>
    </source>
</evidence>
<dbReference type="STRING" id="1121448.DGI_1431"/>
<gene>
    <name evidence="5" type="primary">rnfC</name>
    <name evidence="5" type="ORF">DGI_1431</name>
</gene>
<dbReference type="EMBL" id="CP006585">
    <property type="protein sequence ID" value="AGW13276.1"/>
    <property type="molecule type" value="Genomic_DNA"/>
</dbReference>
<feature type="domain" description="4Fe-4S ferredoxin-type" evidence="4">
    <location>
        <begin position="309"/>
        <end position="339"/>
    </location>
</feature>
<organism evidence="5 6">
    <name type="scientific">Megalodesulfovibrio gigas (strain ATCC 19364 / DSM 1382 / NCIMB 9332 / VKM B-1759)</name>
    <name type="common">Desulfovibrio gigas</name>
    <dbReference type="NCBI Taxonomy" id="1121448"/>
    <lineage>
        <taxon>Bacteria</taxon>
        <taxon>Pseudomonadati</taxon>
        <taxon>Thermodesulfobacteriota</taxon>
        <taxon>Desulfovibrionia</taxon>
        <taxon>Desulfovibrionales</taxon>
        <taxon>Desulfovibrionaceae</taxon>
        <taxon>Megalodesulfovibrio</taxon>
    </lineage>
</organism>